<evidence type="ECO:0000259" key="2">
    <source>
        <dbReference type="PROSITE" id="PS51733"/>
    </source>
</evidence>
<dbReference type="InterPro" id="IPR004143">
    <property type="entry name" value="BPL_LPL_catalytic"/>
</dbReference>
<accession>A0A1Y2SYW7</accession>
<dbReference type="Pfam" id="PF03099">
    <property type="entry name" value="BPL_LplA_LipB"/>
    <property type="match status" value="1"/>
</dbReference>
<sequence>MLGEYVTVNEHYHVVDSTNTKARTLLSSLHLQGSSGLRAIVSADIQTAGRGRLGRTWVSSDTQNFYASYVCEVPRGLYETQGSWLPTLAGLATLDALREQIDPELPVRLKWPNDLYLNEKKLGGILCEVVELSSPDALAVIMGIGLNLSSAPKPEELDGLYAATSLNQSVDVRGELRGRIGRKIHAALTRMNANELRARAKNESCILGRAVRVQLADGTTRIGKATDITPSARLELDGAYEVNVGDVLHAQTFGRENA</sequence>
<evidence type="ECO:0000313" key="3">
    <source>
        <dbReference type="EMBL" id="OTA29691.1"/>
    </source>
</evidence>
<dbReference type="Gene3D" id="2.30.30.100">
    <property type="match status" value="1"/>
</dbReference>
<dbReference type="GO" id="GO:0005737">
    <property type="term" value="C:cytoplasm"/>
    <property type="evidence" value="ECO:0007669"/>
    <property type="project" value="TreeGrafter"/>
</dbReference>
<dbReference type="Proteomes" id="UP000243540">
    <property type="component" value="Unassembled WGS sequence"/>
</dbReference>
<gene>
    <name evidence="3" type="ORF">B9T39_02320</name>
</gene>
<dbReference type="PANTHER" id="PTHR12835">
    <property type="entry name" value="BIOTIN PROTEIN LIGASE"/>
    <property type="match status" value="1"/>
</dbReference>
<protein>
    <submittedName>
        <fullName evidence="3">Biotin--[acetyl-CoA-carboxylase] ligase</fullName>
    </submittedName>
</protein>
<evidence type="ECO:0000313" key="4">
    <source>
        <dbReference type="Proteomes" id="UP000243540"/>
    </source>
</evidence>
<dbReference type="SUPFAM" id="SSF55681">
    <property type="entry name" value="Class II aaRS and biotin synthetases"/>
    <property type="match status" value="1"/>
</dbReference>
<proteinExistence type="predicted"/>
<dbReference type="AlphaFoldDB" id="A0A1Y2SYW7"/>
<dbReference type="InterPro" id="IPR004408">
    <property type="entry name" value="Biotin_CoA_COase_ligase"/>
</dbReference>
<dbReference type="PANTHER" id="PTHR12835:SF5">
    <property type="entry name" value="BIOTIN--PROTEIN LIGASE"/>
    <property type="match status" value="1"/>
</dbReference>
<comment type="caution">
    <text evidence="3">The sequence shown here is derived from an EMBL/GenBank/DDBJ whole genome shotgun (WGS) entry which is preliminary data.</text>
</comment>
<dbReference type="PROSITE" id="PS51733">
    <property type="entry name" value="BPL_LPL_CATALYTIC"/>
    <property type="match status" value="1"/>
</dbReference>
<dbReference type="EMBL" id="NEKC01000004">
    <property type="protein sequence ID" value="OTA29691.1"/>
    <property type="molecule type" value="Genomic_DNA"/>
</dbReference>
<dbReference type="STRING" id="1160091.B9T39_02320"/>
<evidence type="ECO:0000256" key="1">
    <source>
        <dbReference type="ARBA" id="ARBA00022598"/>
    </source>
</evidence>
<keyword evidence="1 3" id="KW-0436">Ligase</keyword>
<dbReference type="CDD" id="cd16442">
    <property type="entry name" value="BPL"/>
    <property type="match status" value="1"/>
</dbReference>
<name>A0A1Y2SYW7_9BIFI</name>
<dbReference type="GO" id="GO:0004077">
    <property type="term" value="F:biotin--[biotin carboxyl-carrier protein] ligase activity"/>
    <property type="evidence" value="ECO:0007669"/>
    <property type="project" value="InterPro"/>
</dbReference>
<dbReference type="Gene3D" id="3.30.930.10">
    <property type="entry name" value="Bira Bifunctional Protein, Domain 2"/>
    <property type="match status" value="1"/>
</dbReference>
<reference evidence="3 4" key="1">
    <citation type="submission" date="2017-04" db="EMBL/GenBank/DDBJ databases">
        <title>Draft genome sequences of Alloscardovia macacae UMA81211 and UMA81212 isolated from the feces of a rhesus macaque (Macaca mulatta).</title>
        <authorList>
            <person name="Albert K."/>
            <person name="Sela D.A."/>
        </authorList>
    </citation>
    <scope>NUCLEOTIDE SEQUENCE [LARGE SCALE GENOMIC DNA]</scope>
    <source>
        <strain evidence="3 4">UMA81212</strain>
    </source>
</reference>
<feature type="domain" description="BPL/LPL catalytic" evidence="2">
    <location>
        <begin position="1"/>
        <end position="192"/>
    </location>
</feature>
<dbReference type="OrthoDB" id="9807064at2"/>
<organism evidence="3 4">
    <name type="scientific">Alloscardovia macacae</name>
    <dbReference type="NCBI Taxonomy" id="1160091"/>
    <lineage>
        <taxon>Bacteria</taxon>
        <taxon>Bacillati</taxon>
        <taxon>Actinomycetota</taxon>
        <taxon>Actinomycetes</taxon>
        <taxon>Bifidobacteriales</taxon>
        <taxon>Bifidobacteriaceae</taxon>
        <taxon>Alloscardovia</taxon>
    </lineage>
</organism>
<dbReference type="InterPro" id="IPR045864">
    <property type="entry name" value="aa-tRNA-synth_II/BPL/LPL"/>
</dbReference>
<dbReference type="NCBIfam" id="TIGR00121">
    <property type="entry name" value="birA_ligase"/>
    <property type="match status" value="1"/>
</dbReference>